<comment type="subcellular location">
    <subcellularLocation>
        <location evidence="1">Cell outer membrane</location>
    </subcellularLocation>
</comment>
<feature type="chain" id="PRO_5046663845" evidence="4">
    <location>
        <begin position="22"/>
        <end position="814"/>
    </location>
</feature>
<evidence type="ECO:0000259" key="5">
    <source>
        <dbReference type="Pfam" id="PF14905"/>
    </source>
</evidence>
<dbReference type="SUPFAM" id="SSF49464">
    <property type="entry name" value="Carboxypeptidase regulatory domain-like"/>
    <property type="match status" value="1"/>
</dbReference>
<feature type="signal peptide" evidence="4">
    <location>
        <begin position="1"/>
        <end position="21"/>
    </location>
</feature>
<dbReference type="InterPro" id="IPR036942">
    <property type="entry name" value="Beta-barrel_TonB_sf"/>
</dbReference>
<dbReference type="InterPro" id="IPR037066">
    <property type="entry name" value="Plug_dom_sf"/>
</dbReference>
<evidence type="ECO:0000313" key="7">
    <source>
        <dbReference type="Proteomes" id="UP001207742"/>
    </source>
</evidence>
<dbReference type="Proteomes" id="UP001207742">
    <property type="component" value="Unassembled WGS sequence"/>
</dbReference>
<dbReference type="Pfam" id="PF13715">
    <property type="entry name" value="CarbopepD_reg_2"/>
    <property type="match status" value="1"/>
</dbReference>
<dbReference type="InterPro" id="IPR041700">
    <property type="entry name" value="OMP_b-brl_3"/>
</dbReference>
<protein>
    <submittedName>
        <fullName evidence="6">TonB-dependent receptor</fullName>
    </submittedName>
</protein>
<dbReference type="PANTHER" id="PTHR40980">
    <property type="entry name" value="PLUG DOMAIN-CONTAINING PROTEIN"/>
    <property type="match status" value="1"/>
</dbReference>
<proteinExistence type="predicted"/>
<dbReference type="InterPro" id="IPR008969">
    <property type="entry name" value="CarboxyPept-like_regulatory"/>
</dbReference>
<keyword evidence="6" id="KW-0675">Receptor</keyword>
<dbReference type="SUPFAM" id="SSF56935">
    <property type="entry name" value="Porins"/>
    <property type="match status" value="1"/>
</dbReference>
<gene>
    <name evidence="6" type="ORF">OL497_10775</name>
</gene>
<name>A0ABT3IK87_9BACT</name>
<dbReference type="Pfam" id="PF14905">
    <property type="entry name" value="OMP_b-brl_3"/>
    <property type="match status" value="1"/>
</dbReference>
<dbReference type="RefSeq" id="WP_264729959.1">
    <property type="nucleotide sequence ID" value="NZ_JAPDNR010000001.1"/>
</dbReference>
<sequence>MRKLLVYISVLLFFCYHETVAQTAKTIAGVITDASSRKPVSYASITLLAFSDSSNVKMAVADSTGRYELKDLKAGRYYLYTKCMGYKDRWDTINALQESDRAIIRDIVLASSENQVKEVVVAGKIPPVQVKADRVIVNVAGSVNATGSSVYELLLKSPGVRQGNDDAITINGRTGLQVYQDGRQLTLSGKELTDLLKSMQSADIGTIEIITNPSARYEAAGNAGIINIKTRKGQALGFNSNVTLTAGFGSYNPKYDAGINLNYRIKKFNFFGNYNYFTGNSLWTIDFFRIQNNSKNEPVHFDQRYRNVIHSSIHTFKAGADYFISPRSRLSVIVDANIPATKSSANSITPIYKIPGKIDSTLLAGNEERKSSHLYNYSVNYRYADKDGRELVADGSYIRYNMDANSFQPNYYMNNGGNGTSAVLFHNFNAAKIDIYAGKLDYQQPLFGGTLNAGVKVSGTRTDNSVHYFKVDKNNLPETDTARTNQFVYDEKIYAAYVNYNLAVGKWTFVAGLRGEQTNVDGRLRTLSGKGEQALDSQYINLFPNVAVTYDINEDHTLELSYNKRIDRPVYQDLNPFEFVLDELSYMKGNPFLKPQFSSTVKLSHAFRKFLTTSVSYTDVRDFMVRYRDTISAGRTFQTNINVAHQYTYNLSTTVQLAPLKWWNFYYTLGLFHQKVSGVMGGGKVPISTSDNFWSITGSNTFSIGKGWSAELSGFYNSDFPDVPATIYAQWQLDAGIQKKILKDAGVLRLSVSDMFNSFDYTLKRDFGGLYYTGRNKRETQQVKISFTYRFGNNQVKGSSAEGNGLKDEKNRIK</sequence>
<keyword evidence="3" id="KW-0998">Cell outer membrane</keyword>
<dbReference type="Gene3D" id="2.60.40.1120">
    <property type="entry name" value="Carboxypeptidase-like, regulatory domain"/>
    <property type="match status" value="1"/>
</dbReference>
<dbReference type="Gene3D" id="2.40.170.20">
    <property type="entry name" value="TonB-dependent receptor, beta-barrel domain"/>
    <property type="match status" value="1"/>
</dbReference>
<accession>A0ABT3IK87</accession>
<keyword evidence="4" id="KW-0732">Signal</keyword>
<dbReference type="Gene3D" id="2.170.130.10">
    <property type="entry name" value="TonB-dependent receptor, plug domain"/>
    <property type="match status" value="1"/>
</dbReference>
<comment type="caution">
    <text evidence="6">The sequence shown here is derived from an EMBL/GenBank/DDBJ whole genome shotgun (WGS) entry which is preliminary data.</text>
</comment>
<evidence type="ECO:0000256" key="3">
    <source>
        <dbReference type="ARBA" id="ARBA00023237"/>
    </source>
</evidence>
<evidence type="ECO:0000256" key="4">
    <source>
        <dbReference type="SAM" id="SignalP"/>
    </source>
</evidence>
<evidence type="ECO:0000313" key="6">
    <source>
        <dbReference type="EMBL" id="MCW3484380.1"/>
    </source>
</evidence>
<evidence type="ECO:0000256" key="1">
    <source>
        <dbReference type="ARBA" id="ARBA00004442"/>
    </source>
</evidence>
<organism evidence="6 7">
    <name type="scientific">Chitinophaga nivalis</name>
    <dbReference type="NCBI Taxonomy" id="2991709"/>
    <lineage>
        <taxon>Bacteria</taxon>
        <taxon>Pseudomonadati</taxon>
        <taxon>Bacteroidota</taxon>
        <taxon>Chitinophagia</taxon>
        <taxon>Chitinophagales</taxon>
        <taxon>Chitinophagaceae</taxon>
        <taxon>Chitinophaga</taxon>
    </lineage>
</organism>
<dbReference type="EMBL" id="JAPDNS010000001">
    <property type="protein sequence ID" value="MCW3484380.1"/>
    <property type="molecule type" value="Genomic_DNA"/>
</dbReference>
<evidence type="ECO:0000256" key="2">
    <source>
        <dbReference type="ARBA" id="ARBA00023136"/>
    </source>
</evidence>
<keyword evidence="2" id="KW-0472">Membrane</keyword>
<dbReference type="PANTHER" id="PTHR40980:SF4">
    <property type="entry name" value="TONB-DEPENDENT RECEPTOR-LIKE BETA-BARREL DOMAIN-CONTAINING PROTEIN"/>
    <property type="match status" value="1"/>
</dbReference>
<keyword evidence="7" id="KW-1185">Reference proteome</keyword>
<reference evidence="6 7" key="1">
    <citation type="submission" date="2022-10" db="EMBL/GenBank/DDBJ databases">
        <title>Chitinophaga nivalis PC15 sp. nov., isolated from Pyeongchang county, South Korea.</title>
        <authorList>
            <person name="Trinh H.N."/>
        </authorList>
    </citation>
    <scope>NUCLEOTIDE SEQUENCE [LARGE SCALE GENOMIC DNA]</scope>
    <source>
        <strain evidence="6 7">PC14</strain>
    </source>
</reference>
<feature type="domain" description="Outer membrane protein beta-barrel" evidence="5">
    <location>
        <begin position="385"/>
        <end position="789"/>
    </location>
</feature>